<evidence type="ECO:0000259" key="23">
    <source>
        <dbReference type="SMART" id="SM00918"/>
    </source>
</evidence>
<dbReference type="GO" id="GO:0008328">
    <property type="term" value="C:ionotropic glutamate receptor complex"/>
    <property type="evidence" value="ECO:0007669"/>
    <property type="project" value="UniProtKB-ARBA"/>
</dbReference>
<dbReference type="Gene3D" id="3.40.50.2300">
    <property type="match status" value="2"/>
</dbReference>
<keyword evidence="2" id="KW-0813">Transport</keyword>
<evidence type="ECO:0000256" key="11">
    <source>
        <dbReference type="ARBA" id="ARBA00023180"/>
    </source>
</evidence>
<evidence type="ECO:0000256" key="7">
    <source>
        <dbReference type="ARBA" id="ARBA00023018"/>
    </source>
</evidence>
<feature type="binding site" evidence="17">
    <location>
        <position position="628"/>
    </location>
    <ligand>
        <name>L-glutamate</name>
        <dbReference type="ChEBI" id="CHEBI:29985"/>
    </ligand>
</feature>
<dbReference type="CDD" id="cd06382">
    <property type="entry name" value="PBP1_iGluR_Kainate"/>
    <property type="match status" value="1"/>
</dbReference>
<dbReference type="Pfam" id="PF01094">
    <property type="entry name" value="ANF_receptor"/>
    <property type="match status" value="1"/>
</dbReference>
<keyword evidence="12" id="KW-0628">Postsynaptic cell membrane</keyword>
<proteinExistence type="inferred from homology"/>
<evidence type="ECO:0000256" key="8">
    <source>
        <dbReference type="ARBA" id="ARBA00023065"/>
    </source>
</evidence>
<evidence type="ECO:0000256" key="4">
    <source>
        <dbReference type="ARBA" id="ARBA00022692"/>
    </source>
</evidence>
<feature type="binding site" evidence="17">
    <location>
        <position position="678"/>
    </location>
    <ligand>
        <name>L-glutamate</name>
        <dbReference type="ChEBI" id="CHEBI:29985"/>
    </ligand>
</feature>
<dbReference type="Gene3D" id="1.10.287.70">
    <property type="match status" value="1"/>
</dbReference>
<feature type="transmembrane region" description="Helical" evidence="21">
    <location>
        <begin position="577"/>
        <end position="599"/>
    </location>
</feature>
<evidence type="ECO:0000313" key="25">
    <source>
        <dbReference type="Proteomes" id="UP001153620"/>
    </source>
</evidence>
<evidence type="ECO:0000256" key="19">
    <source>
        <dbReference type="PIRSR" id="PIRSR601508-3"/>
    </source>
</evidence>
<evidence type="ECO:0000256" key="5">
    <source>
        <dbReference type="ARBA" id="ARBA00022729"/>
    </source>
</evidence>
<keyword evidence="7" id="KW-0770">Synapse</keyword>
<comment type="similarity">
    <text evidence="1">Belongs to the glutamate-gated ion channel (TC 1.A.10.1) family.</text>
</comment>
<sequence>MYESGFELEPLIRYASSYDSFKTERIVCELINEGVAAIFGPGTTETSGIASSVCNTVEVPHIITHWEREKVGMTNEDSSPFTLNLYPDTNVLSRAYADLLIDYTWKSYTIIYEDDDSLIRLKDILQIHDPQSSPVTVRQLGDGPDYRPLLKQIQTSGESHIILDVSNLDKIITLLRQASEVKMMEEYQSYIITSLDTHTLDFEELKFMRANITAMRLIDPSSFDLMNAIHDWELGERQFQRMYRIAAESVKTETALYHDAVRLFAAAVRELDATEEIETEKIDCKQPQQWEHGKRIAEYMRLRTDNGITGRIVFNDDGKRSHFQLEITELSKEGFKKIGTWDPEHHVNYTRTLGEAYEQVIEALQNKTFIVVSRIAAPFLDYRKSEDGEVFEGNQRLQGYSLDLIDAISKILHFNYRFEIVPDGKYGSYNKVTKQWDGLVRHLLDRKADLAICDLTITYERRTAVDFTMPFMTLGISILFLKPVKQDPNLFSFLSPLSVDVWVFMLAAYLGVSILLFVLSRMAPDDWESSHPCNQEPEELENIWNMHNCIWLTMGSIMGQGCDILPKAISTRIVACMWWFFALIMLASYTANLAAFLTMERMDATINSAEDLAKQSKIKYGAVKGGSTMKFFQESNFSTYQRMWAAMESSRPTVFVNNNDEGRDRVLKGKRQYAYLMESTMLEYFTERYCDLVQIGGLLDSKSYGIALPLNSPYRTAISGAVLKLQEDGKLSALKEKWWKGGMCKKPESGGSDDAAELGIDAVGGVFVVLGFGCLFALIVAILEFLWNVKKVAVEQKLTPWEALRSELLFAVNIWIITKPVCNRLSESESPKSTPRSQKSSRYGSEAQSSKEKSVHSVNLNNEKVNGFTSRSLSHLNRIGNFFTRKNNSD</sequence>
<evidence type="ECO:0000313" key="24">
    <source>
        <dbReference type="EMBL" id="CAH1717130.1"/>
    </source>
</evidence>
<dbReference type="OrthoDB" id="7788383at2759"/>
<dbReference type="SUPFAM" id="SSF53850">
    <property type="entry name" value="Periplasmic binding protein-like II"/>
    <property type="match status" value="1"/>
</dbReference>
<evidence type="ECO:0000256" key="9">
    <source>
        <dbReference type="ARBA" id="ARBA00023136"/>
    </source>
</evidence>
<feature type="compositionally biased region" description="Polar residues" evidence="20">
    <location>
        <begin position="831"/>
        <end position="848"/>
    </location>
</feature>
<evidence type="ECO:0000256" key="14">
    <source>
        <dbReference type="ARBA" id="ARBA00023303"/>
    </source>
</evidence>
<evidence type="ECO:0000256" key="12">
    <source>
        <dbReference type="ARBA" id="ARBA00023257"/>
    </source>
</evidence>
<dbReference type="Pfam" id="PF10613">
    <property type="entry name" value="Lig_chan-Glu_bd"/>
    <property type="match status" value="1"/>
</dbReference>
<keyword evidence="14" id="KW-0407">Ion channel</keyword>
<keyword evidence="13" id="KW-1071">Ligand-gated ion channel</keyword>
<evidence type="ECO:0000256" key="13">
    <source>
        <dbReference type="ARBA" id="ARBA00023286"/>
    </source>
</evidence>
<keyword evidence="19" id="KW-1015">Disulfide bond</keyword>
<feature type="site" description="Crucial to convey clamshell closure to channel opening" evidence="18">
    <location>
        <position position="606"/>
    </location>
</feature>
<dbReference type="GO" id="GO:0045211">
    <property type="term" value="C:postsynaptic membrane"/>
    <property type="evidence" value="ECO:0007669"/>
    <property type="project" value="UniProtKB-SubCell"/>
</dbReference>
<feature type="disulfide bond" evidence="19">
    <location>
        <begin position="690"/>
        <end position="744"/>
    </location>
</feature>
<reference evidence="24" key="1">
    <citation type="submission" date="2022-01" db="EMBL/GenBank/DDBJ databases">
        <authorList>
            <person name="King R."/>
        </authorList>
    </citation>
    <scope>NUCLEOTIDE SEQUENCE</scope>
</reference>
<dbReference type="AlphaFoldDB" id="A0A9P0NGC7"/>
<organism evidence="24 25">
    <name type="scientific">Chironomus riparius</name>
    <dbReference type="NCBI Taxonomy" id="315576"/>
    <lineage>
        <taxon>Eukaryota</taxon>
        <taxon>Metazoa</taxon>
        <taxon>Ecdysozoa</taxon>
        <taxon>Arthropoda</taxon>
        <taxon>Hexapoda</taxon>
        <taxon>Insecta</taxon>
        <taxon>Pterygota</taxon>
        <taxon>Neoptera</taxon>
        <taxon>Endopterygota</taxon>
        <taxon>Diptera</taxon>
        <taxon>Nematocera</taxon>
        <taxon>Chironomoidea</taxon>
        <taxon>Chironomidae</taxon>
        <taxon>Chironominae</taxon>
        <taxon>Chironomus</taxon>
    </lineage>
</organism>
<keyword evidence="10" id="KW-0675">Receptor</keyword>
<feature type="transmembrane region" description="Helical" evidence="21">
    <location>
        <begin position="762"/>
        <end position="787"/>
    </location>
</feature>
<keyword evidence="5" id="KW-0732">Signal</keyword>
<reference evidence="24" key="2">
    <citation type="submission" date="2022-10" db="EMBL/GenBank/DDBJ databases">
        <authorList>
            <consortium name="ENA_rothamsted_submissions"/>
            <consortium name="culmorum"/>
            <person name="King R."/>
        </authorList>
    </citation>
    <scope>NUCLEOTIDE SEQUENCE</scope>
</reference>
<feature type="site" description="Interaction with the cone snail toxin Con-ikot-ikot" evidence="18">
    <location>
        <position position="724"/>
    </location>
</feature>
<feature type="binding site" evidence="17">
    <location>
        <position position="461"/>
    </location>
    <ligand>
        <name>L-glutamate</name>
        <dbReference type="ChEBI" id="CHEBI:29985"/>
    </ligand>
</feature>
<keyword evidence="8" id="KW-0406">Ion transport</keyword>
<dbReference type="Pfam" id="PF00060">
    <property type="entry name" value="Lig_chan"/>
    <property type="match status" value="1"/>
</dbReference>
<evidence type="ECO:0000256" key="18">
    <source>
        <dbReference type="PIRSR" id="PIRSR601508-2"/>
    </source>
</evidence>
<dbReference type="Gene3D" id="3.40.190.10">
    <property type="entry name" value="Periplasmic binding protein-like II"/>
    <property type="match status" value="2"/>
</dbReference>
<evidence type="ECO:0000256" key="2">
    <source>
        <dbReference type="ARBA" id="ARBA00022448"/>
    </source>
</evidence>
<feature type="domain" description="Ionotropic glutamate receptor C-terminal" evidence="22">
    <location>
        <begin position="368"/>
        <end position="741"/>
    </location>
</feature>
<feature type="binding site" evidence="17">
    <location>
        <position position="456"/>
    </location>
    <ligand>
        <name>L-glutamate</name>
        <dbReference type="ChEBI" id="CHEBI:29985"/>
    </ligand>
</feature>
<feature type="binding site" evidence="17">
    <location>
        <position position="627"/>
    </location>
    <ligand>
        <name>L-glutamate</name>
        <dbReference type="ChEBI" id="CHEBI:29985"/>
    </ligand>
</feature>
<keyword evidence="9 21" id="KW-0472">Membrane</keyword>
<evidence type="ECO:0000256" key="10">
    <source>
        <dbReference type="ARBA" id="ARBA00023170"/>
    </source>
</evidence>
<evidence type="ECO:0000256" key="6">
    <source>
        <dbReference type="ARBA" id="ARBA00022989"/>
    </source>
</evidence>
<dbReference type="InterPro" id="IPR001828">
    <property type="entry name" value="ANF_lig-bd_rcpt"/>
</dbReference>
<dbReference type="EMBL" id="OU895878">
    <property type="protein sequence ID" value="CAH1717130.1"/>
    <property type="molecule type" value="Genomic_DNA"/>
</dbReference>
<comment type="subcellular location">
    <subcellularLocation>
        <location evidence="15">Postsynaptic cell membrane</location>
        <topology evidence="15">Multi-pass membrane protein</topology>
    </subcellularLocation>
</comment>
<dbReference type="PRINTS" id="PR00177">
    <property type="entry name" value="NMDARECEPTOR"/>
</dbReference>
<name>A0A9P0NGC7_9DIPT</name>
<dbReference type="InterPro" id="IPR001320">
    <property type="entry name" value="Iontro_rcpt_C"/>
</dbReference>
<dbReference type="FunFam" id="1.10.287.70:FF:000064">
    <property type="entry name" value="Glutamate receptor ionotropic, kainate"/>
    <property type="match status" value="1"/>
</dbReference>
<dbReference type="GO" id="GO:0004970">
    <property type="term" value="F:glutamate-gated receptor activity"/>
    <property type="evidence" value="ECO:0007669"/>
    <property type="project" value="UniProtKB-ARBA"/>
</dbReference>
<evidence type="ECO:0000256" key="17">
    <source>
        <dbReference type="PIRSR" id="PIRSR601508-1"/>
    </source>
</evidence>
<dbReference type="SUPFAM" id="SSF53822">
    <property type="entry name" value="Periplasmic binding protein-like I"/>
    <property type="match status" value="1"/>
</dbReference>
<evidence type="ECO:0000259" key="22">
    <source>
        <dbReference type="SMART" id="SM00079"/>
    </source>
</evidence>
<dbReference type="FunFam" id="3.40.190.10:FF:000060">
    <property type="entry name" value="Glutamate receptor ionotropic, kainate 1"/>
    <property type="match status" value="1"/>
</dbReference>
<dbReference type="InterPro" id="IPR019594">
    <property type="entry name" value="Glu/Gly-bd"/>
</dbReference>
<keyword evidence="25" id="KW-1185">Reference proteome</keyword>
<dbReference type="InterPro" id="IPR001508">
    <property type="entry name" value="Iono_Glu_rcpt_met"/>
</dbReference>
<keyword evidence="3" id="KW-1003">Cell membrane</keyword>
<evidence type="ECO:0000256" key="20">
    <source>
        <dbReference type="SAM" id="MobiDB-lite"/>
    </source>
</evidence>
<accession>A0A9P0NGC7</accession>
<evidence type="ECO:0000256" key="21">
    <source>
        <dbReference type="SAM" id="Phobius"/>
    </source>
</evidence>
<dbReference type="InterPro" id="IPR015683">
    <property type="entry name" value="Ionotropic_Glu_rcpt"/>
</dbReference>
<evidence type="ECO:0000256" key="3">
    <source>
        <dbReference type="ARBA" id="ARBA00022475"/>
    </source>
</evidence>
<feature type="region of interest" description="Disordered" evidence="20">
    <location>
        <begin position="825"/>
        <end position="863"/>
    </location>
</feature>
<dbReference type="Proteomes" id="UP001153620">
    <property type="component" value="Chromosome 2"/>
</dbReference>
<dbReference type="PANTHER" id="PTHR18966">
    <property type="entry name" value="IONOTROPIC GLUTAMATE RECEPTOR"/>
    <property type="match status" value="1"/>
</dbReference>
<keyword evidence="4 21" id="KW-0812">Transmembrane</keyword>
<keyword evidence="6 21" id="KW-1133">Transmembrane helix</keyword>
<dbReference type="SMART" id="SM00918">
    <property type="entry name" value="Lig_chan-Glu_bd"/>
    <property type="match status" value="1"/>
</dbReference>
<evidence type="ECO:0000256" key="1">
    <source>
        <dbReference type="ARBA" id="ARBA00008685"/>
    </source>
</evidence>
<protein>
    <recommendedName>
        <fullName evidence="16">Glutamate receptor 1</fullName>
    </recommendedName>
</protein>
<dbReference type="SMART" id="SM00079">
    <property type="entry name" value="PBPe"/>
    <property type="match status" value="1"/>
</dbReference>
<dbReference type="FunFam" id="3.40.190.10:FF:000178">
    <property type="entry name" value="Glutamate receptor subunit"/>
    <property type="match status" value="1"/>
</dbReference>
<feature type="domain" description="Ionotropic glutamate receptor L-glutamate and glycine-binding" evidence="23">
    <location>
        <begin position="378"/>
        <end position="445"/>
    </location>
</feature>
<gene>
    <name evidence="24" type="ORF">CHIRRI_LOCUS4646</name>
</gene>
<dbReference type="SUPFAM" id="SSF81324">
    <property type="entry name" value="Voltage-gated potassium channels"/>
    <property type="match status" value="1"/>
</dbReference>
<feature type="transmembrane region" description="Helical" evidence="21">
    <location>
        <begin position="501"/>
        <end position="519"/>
    </location>
</feature>
<dbReference type="InterPro" id="IPR028082">
    <property type="entry name" value="Peripla_BP_I"/>
</dbReference>
<evidence type="ECO:0000256" key="16">
    <source>
        <dbReference type="ARBA" id="ARBA00072754"/>
    </source>
</evidence>
<keyword evidence="11" id="KW-0325">Glycoprotein</keyword>
<evidence type="ECO:0000256" key="15">
    <source>
        <dbReference type="ARBA" id="ARBA00034104"/>
    </source>
</evidence>